<gene>
    <name evidence="1" type="primary">AlNc14C213G8955</name>
    <name evidence="1" type="ORF">ALNC14_100590</name>
</gene>
<protein>
    <submittedName>
        <fullName evidence="1">AlNc14C213G8955 protein</fullName>
    </submittedName>
</protein>
<evidence type="ECO:0000313" key="1">
    <source>
        <dbReference type="EMBL" id="CCA23915.1"/>
    </source>
</evidence>
<proteinExistence type="predicted"/>
<sequence length="133" mass="14590">MKLIISSADPKDNSAENLEAAAPAYAPGANIGRVRKKYPGVSERTIRHPTNLLKKGVAQRKPGPPPILREKLEGDFRDWVVEMQKNGLTFNWETVLVKDNDAYWVKYGVTRITASSPYCGIMISQGSSGSVAT</sequence>
<organism evidence="1">
    <name type="scientific">Albugo laibachii Nc14</name>
    <dbReference type="NCBI Taxonomy" id="890382"/>
    <lineage>
        <taxon>Eukaryota</taxon>
        <taxon>Sar</taxon>
        <taxon>Stramenopiles</taxon>
        <taxon>Oomycota</taxon>
        <taxon>Peronosporomycetes</taxon>
        <taxon>Albuginales</taxon>
        <taxon>Albuginaceae</taxon>
        <taxon>Albugo</taxon>
    </lineage>
</organism>
<dbReference type="HOGENOM" id="CLU_1910532_0_0_1"/>
<reference evidence="1" key="1">
    <citation type="journal article" date="2011" name="PLoS Biol.">
        <title>Gene gain and loss during evolution of obligate parasitism in the white rust pathogen of Arabidopsis thaliana.</title>
        <authorList>
            <person name="Kemen E."/>
            <person name="Gardiner A."/>
            <person name="Schultz-Larsen T."/>
            <person name="Kemen A.C."/>
            <person name="Balmuth A.L."/>
            <person name="Robert-Seilaniantz A."/>
            <person name="Bailey K."/>
            <person name="Holub E."/>
            <person name="Studholme D.J."/>
            <person name="Maclean D."/>
            <person name="Jones J.D."/>
        </authorList>
    </citation>
    <scope>NUCLEOTIDE SEQUENCE</scope>
</reference>
<name>F0WRF2_9STRA</name>
<reference evidence="1" key="2">
    <citation type="submission" date="2011-02" db="EMBL/GenBank/DDBJ databases">
        <authorList>
            <person name="MacLean D."/>
        </authorList>
    </citation>
    <scope>NUCLEOTIDE SEQUENCE</scope>
</reference>
<dbReference type="EMBL" id="FR824258">
    <property type="protein sequence ID" value="CCA23915.1"/>
    <property type="molecule type" value="Genomic_DNA"/>
</dbReference>
<accession>F0WRF2</accession>
<dbReference type="AlphaFoldDB" id="F0WRF2"/>